<dbReference type="InterPro" id="IPR032710">
    <property type="entry name" value="NTF2-like_dom_sf"/>
</dbReference>
<gene>
    <name evidence="2" type="ORF">Moror_3513</name>
</gene>
<protein>
    <submittedName>
        <fullName evidence="2">Uncharacterized protein</fullName>
    </submittedName>
</protein>
<evidence type="ECO:0000313" key="2">
    <source>
        <dbReference type="EMBL" id="ESK82103.1"/>
    </source>
</evidence>
<dbReference type="HOGENOM" id="CLU_160145_0_0_1"/>
<accession>V2W5K1</accession>
<name>V2W5K1_MONRO</name>
<dbReference type="AlphaFoldDB" id="V2W5K1"/>
<organism evidence="2 3">
    <name type="scientific">Moniliophthora roreri (strain MCA 2997)</name>
    <name type="common">Cocoa frosty pod rot fungus</name>
    <name type="synonym">Crinipellis roreri</name>
    <dbReference type="NCBI Taxonomy" id="1381753"/>
    <lineage>
        <taxon>Eukaryota</taxon>
        <taxon>Fungi</taxon>
        <taxon>Dikarya</taxon>
        <taxon>Basidiomycota</taxon>
        <taxon>Agaricomycotina</taxon>
        <taxon>Agaricomycetes</taxon>
        <taxon>Agaricomycetidae</taxon>
        <taxon>Agaricales</taxon>
        <taxon>Marasmiineae</taxon>
        <taxon>Marasmiaceae</taxon>
        <taxon>Moniliophthora</taxon>
    </lineage>
</organism>
<evidence type="ECO:0000313" key="3">
    <source>
        <dbReference type="Proteomes" id="UP000017559"/>
    </source>
</evidence>
<dbReference type="Gene3D" id="3.10.450.50">
    <property type="match status" value="1"/>
</dbReference>
<evidence type="ECO:0000256" key="1">
    <source>
        <dbReference type="SAM" id="MobiDB-lite"/>
    </source>
</evidence>
<dbReference type="OrthoDB" id="3017040at2759"/>
<dbReference type="Proteomes" id="UP000017559">
    <property type="component" value="Unassembled WGS sequence"/>
</dbReference>
<proteinExistence type="predicted"/>
<dbReference type="SUPFAM" id="SSF54427">
    <property type="entry name" value="NTF2-like"/>
    <property type="match status" value="1"/>
</dbReference>
<comment type="caution">
    <text evidence="2">The sequence shown here is derived from an EMBL/GenBank/DDBJ whole genome shotgun (WGS) entry which is preliminary data.</text>
</comment>
<dbReference type="EMBL" id="AWSO01002074">
    <property type="protein sequence ID" value="ESK82103.1"/>
    <property type="molecule type" value="Genomic_DNA"/>
</dbReference>
<keyword evidence="3" id="KW-1185">Reference proteome</keyword>
<sequence>MSDSAKVCIVCEYLEKLDKGNTIGAHAYVTDDFSHNHNTSPGAQTASYAAGPSLSKDEHHQTHKAIHNNFQSVKTVVDSVKESRGKVQVRAKTQFELKVKEVPFTAEYEFEGDKISTVHVSSDSSFVYV</sequence>
<feature type="compositionally biased region" description="Polar residues" evidence="1">
    <location>
        <begin position="36"/>
        <end position="47"/>
    </location>
</feature>
<dbReference type="KEGG" id="mrr:Moror_3513"/>
<feature type="region of interest" description="Disordered" evidence="1">
    <location>
        <begin position="36"/>
        <end position="61"/>
    </location>
</feature>
<reference evidence="2 3" key="1">
    <citation type="journal article" date="2014" name="BMC Genomics">
        <title>Genome and secretome analysis of the hemibiotrophic fungal pathogen, Moniliophthora roreri, which causes frosty pod rot disease of cacao: mechanisms of the biotrophic and necrotrophic phases.</title>
        <authorList>
            <person name="Meinhardt L.W."/>
            <person name="Costa G.G.L."/>
            <person name="Thomazella D.P.T."/>
            <person name="Teixeira P.J.P.L."/>
            <person name="Carazzolle M.F."/>
            <person name="Schuster S.C."/>
            <person name="Carlson J.E."/>
            <person name="Guiltinan M.J."/>
            <person name="Mieczkowski P."/>
            <person name="Farmer A."/>
            <person name="Ramaraj T."/>
            <person name="Crozier J."/>
            <person name="Davis R.E."/>
            <person name="Shao J."/>
            <person name="Melnick R.L."/>
            <person name="Pereira G.A.G."/>
            <person name="Bailey B.A."/>
        </authorList>
    </citation>
    <scope>NUCLEOTIDE SEQUENCE [LARGE SCALE GENOMIC DNA]</scope>
    <source>
        <strain evidence="2 3">MCA 2997</strain>
    </source>
</reference>